<dbReference type="Gene3D" id="2.20.25.30">
    <property type="match status" value="1"/>
</dbReference>
<evidence type="ECO:0000256" key="10">
    <source>
        <dbReference type="ARBA" id="ARBA00035225"/>
    </source>
</evidence>
<feature type="binding site" evidence="11">
    <location>
        <position position="37"/>
    </location>
    <ligand>
        <name>Zn(2+)</name>
        <dbReference type="ChEBI" id="CHEBI:29105"/>
    </ligand>
</feature>
<dbReference type="FunFam" id="2.20.25.30:FF:000003">
    <property type="entry name" value="50S ribosomal protein L37e"/>
    <property type="match status" value="1"/>
</dbReference>
<evidence type="ECO:0000256" key="9">
    <source>
        <dbReference type="ARBA" id="ARBA00023274"/>
    </source>
</evidence>
<evidence type="ECO:0000256" key="4">
    <source>
        <dbReference type="ARBA" id="ARBA00022730"/>
    </source>
</evidence>
<gene>
    <name evidence="11" type="primary">rpl37e</name>
    <name evidence="13" type="ORF">D9Q81_05060</name>
</gene>
<evidence type="ECO:0000256" key="5">
    <source>
        <dbReference type="ARBA" id="ARBA00022771"/>
    </source>
</evidence>
<evidence type="ECO:0000256" key="8">
    <source>
        <dbReference type="ARBA" id="ARBA00022980"/>
    </source>
</evidence>
<dbReference type="NCBIfam" id="NF003214">
    <property type="entry name" value="PRK04179.1"/>
    <property type="match status" value="1"/>
</dbReference>
<keyword evidence="7 11" id="KW-0694">RNA-binding</keyword>
<evidence type="ECO:0000256" key="3">
    <source>
        <dbReference type="ARBA" id="ARBA00022723"/>
    </source>
</evidence>
<feature type="zinc finger region" description="C4-type" evidence="11">
    <location>
        <begin position="19"/>
        <end position="37"/>
    </location>
</feature>
<dbReference type="EMBL" id="RCOR01000024">
    <property type="protein sequence ID" value="RSN68859.1"/>
    <property type="molecule type" value="Genomic_DNA"/>
</dbReference>
<dbReference type="GO" id="GO:0003735">
    <property type="term" value="F:structural constituent of ribosome"/>
    <property type="evidence" value="ECO:0007669"/>
    <property type="project" value="InterPro"/>
</dbReference>
<comment type="caution">
    <text evidence="13">The sequence shown here is derived from an EMBL/GenBank/DDBJ whole genome shotgun (WGS) entry which is preliminary data.</text>
</comment>
<name>A0A3R9PDQ9_9CREN</name>
<sequence>MKGTPSMGRRNRGQTHVRCRRCGRHSFNIRKGYCAACGFGRSKRIRSYAWAKG</sequence>
<dbReference type="GO" id="GO:0006412">
    <property type="term" value="P:translation"/>
    <property type="evidence" value="ECO:0007669"/>
    <property type="project" value="UniProtKB-UniRule"/>
</dbReference>
<evidence type="ECO:0000256" key="6">
    <source>
        <dbReference type="ARBA" id="ARBA00022833"/>
    </source>
</evidence>
<dbReference type="SUPFAM" id="SSF57829">
    <property type="entry name" value="Zn-binding ribosomal proteins"/>
    <property type="match status" value="1"/>
</dbReference>
<protein>
    <recommendedName>
        <fullName evidence="10 11">Large ribosomal subunit protein eL37</fullName>
    </recommendedName>
</protein>
<dbReference type="Pfam" id="PF01907">
    <property type="entry name" value="Ribosomal_L37e"/>
    <property type="match status" value="1"/>
</dbReference>
<dbReference type="RefSeq" id="WP_125741722.1">
    <property type="nucleotide sequence ID" value="NZ_RCOR01000024.1"/>
</dbReference>
<feature type="binding site" evidence="11">
    <location>
        <position position="22"/>
    </location>
    <ligand>
        <name>Zn(2+)</name>
        <dbReference type="ChEBI" id="CHEBI:29105"/>
    </ligand>
</feature>
<keyword evidence="5 11" id="KW-0863">Zinc-finger</keyword>
<dbReference type="InterPro" id="IPR018267">
    <property type="entry name" value="Ribosomal_eL37_CS"/>
</dbReference>
<keyword evidence="6 11" id="KW-0862">Zinc</keyword>
<dbReference type="GO" id="GO:0022625">
    <property type="term" value="C:cytosolic large ribosomal subunit"/>
    <property type="evidence" value="ECO:0007669"/>
    <property type="project" value="TreeGrafter"/>
</dbReference>
<keyword evidence="9 11" id="KW-0687">Ribonucleoprotein</keyword>
<organism evidence="13 14">
    <name type="scientific">Candidatus Korarchaeum cryptofilum</name>
    <dbReference type="NCBI Taxonomy" id="498846"/>
    <lineage>
        <taxon>Archaea</taxon>
        <taxon>Thermoproteota</taxon>
        <taxon>Candidatus Korarchaeia</taxon>
        <taxon>Candidatus Korarchaeales</taxon>
        <taxon>Candidatus Korarchaeaceae</taxon>
        <taxon>Candidatus Korarchaeum</taxon>
    </lineage>
</organism>
<evidence type="ECO:0000313" key="14">
    <source>
        <dbReference type="Proteomes" id="UP000278149"/>
    </source>
</evidence>
<keyword evidence="4 11" id="KW-0699">rRNA-binding</keyword>
<feature type="binding site" evidence="11">
    <location>
        <position position="34"/>
    </location>
    <ligand>
        <name>Zn(2+)</name>
        <dbReference type="ChEBI" id="CHEBI:29105"/>
    </ligand>
</feature>
<dbReference type="HAMAP" id="MF_00547">
    <property type="entry name" value="Ribosomal_eL37"/>
    <property type="match status" value="1"/>
</dbReference>
<dbReference type="Proteomes" id="UP000278149">
    <property type="component" value="Unassembled WGS sequence"/>
</dbReference>
<dbReference type="InterPro" id="IPR011331">
    <property type="entry name" value="Ribosomal_eL37/eL43"/>
</dbReference>
<keyword evidence="3 11" id="KW-0479">Metal-binding</keyword>
<comment type="function">
    <text evidence="1 11">Binds to the 23S rRNA.</text>
</comment>
<keyword evidence="8 11" id="KW-0689">Ribosomal protein</keyword>
<dbReference type="AlphaFoldDB" id="A0A3R9PDQ9"/>
<proteinExistence type="inferred from homology"/>
<dbReference type="InterPro" id="IPR011332">
    <property type="entry name" value="Ribosomal_zn-bd"/>
</dbReference>
<evidence type="ECO:0000256" key="7">
    <source>
        <dbReference type="ARBA" id="ARBA00022884"/>
    </source>
</evidence>
<comment type="cofactor">
    <cofactor evidence="11">
        <name>Zn(2+)</name>
        <dbReference type="ChEBI" id="CHEBI:29105"/>
    </cofactor>
    <text evidence="11">Binds 1 zinc ion per subunit.</text>
</comment>
<dbReference type="PROSITE" id="PS01077">
    <property type="entry name" value="RIBOSOMAL_L37E"/>
    <property type="match status" value="1"/>
</dbReference>
<comment type="similarity">
    <text evidence="2 11 12">Belongs to the eukaryotic ribosomal protein eL37 family.</text>
</comment>
<dbReference type="PANTHER" id="PTHR10768">
    <property type="entry name" value="60S RIBOSOMAL PROTEIN L37"/>
    <property type="match status" value="1"/>
</dbReference>
<dbReference type="GO" id="GO:0019843">
    <property type="term" value="F:rRNA binding"/>
    <property type="evidence" value="ECO:0007669"/>
    <property type="project" value="UniProtKB-KW"/>
</dbReference>
<reference evidence="13 14" key="1">
    <citation type="submission" date="2018-10" db="EMBL/GenBank/DDBJ databases">
        <title>Co-occurring genomic capacity for anaerobic methane metabolism and dissimilatory sulfite reduction discovered in the Korarchaeota.</title>
        <authorList>
            <person name="Mckay L.J."/>
            <person name="Dlakic M."/>
            <person name="Fields M.W."/>
            <person name="Delmont T.O."/>
            <person name="Eren A.M."/>
            <person name="Jay Z.J."/>
            <person name="Klingelsmith K.B."/>
            <person name="Rusch D.B."/>
            <person name="Inskeep W.P."/>
        </authorList>
    </citation>
    <scope>NUCLEOTIDE SEQUENCE [LARGE SCALE GENOMIC DNA]</scope>
    <source>
        <strain evidence="13 14">WS</strain>
    </source>
</reference>
<evidence type="ECO:0000256" key="12">
    <source>
        <dbReference type="RuleBase" id="RU000576"/>
    </source>
</evidence>
<dbReference type="GO" id="GO:0008270">
    <property type="term" value="F:zinc ion binding"/>
    <property type="evidence" value="ECO:0007669"/>
    <property type="project" value="UniProtKB-UniRule"/>
</dbReference>
<evidence type="ECO:0000256" key="1">
    <source>
        <dbReference type="ARBA" id="ARBA00003058"/>
    </source>
</evidence>
<evidence type="ECO:0000313" key="13">
    <source>
        <dbReference type="EMBL" id="RSN68859.1"/>
    </source>
</evidence>
<evidence type="ECO:0000256" key="11">
    <source>
        <dbReference type="HAMAP-Rule" id="MF_00547"/>
    </source>
</evidence>
<accession>A0A3R9PDQ9</accession>
<comment type="function">
    <text evidence="12">Component of the large ribosomal subunit. The ribosome is a large ribonucleoprotein complex responsible for the synthesis of proteins in the cell.</text>
</comment>
<feature type="binding site" evidence="11">
    <location>
        <position position="19"/>
    </location>
    <ligand>
        <name>Zn(2+)</name>
        <dbReference type="ChEBI" id="CHEBI:29105"/>
    </ligand>
</feature>
<evidence type="ECO:0000256" key="2">
    <source>
        <dbReference type="ARBA" id="ARBA00009805"/>
    </source>
</evidence>
<dbReference type="InterPro" id="IPR001569">
    <property type="entry name" value="Ribosomal_eL37"/>
</dbReference>
<dbReference type="PANTHER" id="PTHR10768:SF0">
    <property type="entry name" value="RIBOSOMAL PROTEIN L37"/>
    <property type="match status" value="1"/>
</dbReference>